<dbReference type="GeneTree" id="ENSGT00390000017626"/>
<gene>
    <name evidence="3 5" type="primary">SPN</name>
</gene>
<keyword evidence="4" id="KW-1185">Reference proteome</keyword>
<feature type="compositionally biased region" description="Gly residues" evidence="1">
    <location>
        <begin position="373"/>
        <end position="387"/>
    </location>
</feature>
<protein>
    <submittedName>
        <fullName evidence="3">Sialophorin</fullName>
    </submittedName>
</protein>
<feature type="transmembrane region" description="Helical" evidence="2">
    <location>
        <begin position="307"/>
        <end position="330"/>
    </location>
</feature>
<organism evidence="3 4">
    <name type="scientific">Macaca mulatta</name>
    <name type="common">Rhesus macaque</name>
    <dbReference type="NCBI Taxonomy" id="9544"/>
    <lineage>
        <taxon>Eukaryota</taxon>
        <taxon>Metazoa</taxon>
        <taxon>Chordata</taxon>
        <taxon>Craniata</taxon>
        <taxon>Vertebrata</taxon>
        <taxon>Euteleostomi</taxon>
        <taxon>Mammalia</taxon>
        <taxon>Eutheria</taxon>
        <taxon>Euarchontoglires</taxon>
        <taxon>Primates</taxon>
        <taxon>Haplorrhini</taxon>
        <taxon>Catarrhini</taxon>
        <taxon>Cercopithecidae</taxon>
        <taxon>Cercopithecinae</taxon>
        <taxon>Macaca</taxon>
    </lineage>
</organism>
<evidence type="ECO:0000313" key="5">
    <source>
        <dbReference type="VGNC" id="VGNC:77861"/>
    </source>
</evidence>
<keyword evidence="2" id="KW-0812">Transmembrane</keyword>
<dbReference type="PANTHER" id="PTHR35265">
    <property type="entry name" value="LEUKOSIALIN"/>
    <property type="match status" value="1"/>
</dbReference>
<dbReference type="VGNC" id="VGNC:77861">
    <property type="gene designation" value="SPN"/>
</dbReference>
<dbReference type="VEuPathDB" id="HostDB:ENSMMUG00000016143"/>
<dbReference type="AlphaFoldDB" id="A0A5F8AIC7"/>
<reference evidence="3" key="2">
    <citation type="submission" date="2019-01" db="EMBL/GenBank/DDBJ databases">
        <authorList>
            <person name="Graves T."/>
            <person name="Eichler E.E."/>
            <person name="Wilson R.K."/>
        </authorList>
    </citation>
    <scope>NUCLEOTIDE SEQUENCE [LARGE SCALE GENOMIC DNA]</scope>
    <source>
        <strain evidence="3">17573</strain>
    </source>
</reference>
<dbReference type="InterPro" id="IPR038829">
    <property type="entry name" value="Leukosialin"/>
</dbReference>
<dbReference type="Proteomes" id="UP000006718">
    <property type="component" value="Chromosome 20"/>
</dbReference>
<keyword evidence="2" id="KW-0472">Membrane</keyword>
<evidence type="ECO:0000256" key="2">
    <source>
        <dbReference type="SAM" id="Phobius"/>
    </source>
</evidence>
<accession>A0A5F8AIC7</accession>
<name>A0A5F8AIC7_MACMU</name>
<dbReference type="PANTHER" id="PTHR35265:SF1">
    <property type="entry name" value="LEUKOSIALIN"/>
    <property type="match status" value="1"/>
</dbReference>
<keyword evidence="2" id="KW-1133">Transmembrane helix</keyword>
<feature type="region of interest" description="Disordered" evidence="1">
    <location>
        <begin position="227"/>
        <end position="253"/>
    </location>
</feature>
<dbReference type="ExpressionAtlas" id="A0A5F8AIC7">
    <property type="expression patterns" value="baseline"/>
</dbReference>
<feature type="compositionally biased region" description="Low complexity" evidence="1">
    <location>
        <begin position="231"/>
        <end position="246"/>
    </location>
</feature>
<evidence type="ECO:0000256" key="1">
    <source>
        <dbReference type="SAM" id="MobiDB-lite"/>
    </source>
</evidence>
<feature type="region of interest" description="Disordered" evidence="1">
    <location>
        <begin position="372"/>
        <end position="453"/>
    </location>
</feature>
<dbReference type="GO" id="GO:0004888">
    <property type="term" value="F:transmembrane signaling receptor activity"/>
    <property type="evidence" value="ECO:0007669"/>
    <property type="project" value="InterPro"/>
</dbReference>
<dbReference type="Ensembl" id="ENSMMUT00000094797.1">
    <property type="protein sequence ID" value="ENSMMUP00000076755.1"/>
    <property type="gene ID" value="ENSMMUG00000016143.4"/>
</dbReference>
<evidence type="ECO:0000313" key="4">
    <source>
        <dbReference type="Proteomes" id="UP000006718"/>
    </source>
</evidence>
<feature type="region of interest" description="Disordered" evidence="1">
    <location>
        <begin position="144"/>
        <end position="189"/>
    </location>
</feature>
<sequence>MAPLSSWPNSLGTTNAKETTLPSHLLLYTLEFSGSYSHHPPLSPAIPSITPSIPFLSQEPVIQIPDPALPCLPQSCPSLGRWWSDLAPALRPYQLSRSQLLPVCLEMAVLLLLLGVLVMSSMPQENPHATSHPAVPITANSLGSHTMTGGTMTTNSPETSSRTSGAPVTVAASSQETSKGTSGPPLTMATISLETSNGTSGPPVTIAAGSLETSTGTTGPPVTIAAGSLETSTGTTGPPVTMTTGSLEPSNVNTGPSVTMTTGSLEPSSGASGPQVSSVKLSTMMTPTTSTNASTVPFRNPDENSGGMLPVAVLVALLVVIVLVALLLLWRRRQKRRTGALVLSRGGKRNGVVDAWAGPAQVPEEGAVTVTVGGSGGDKGSGVPDGEGSGRRPTLTTFFGRRKSRQGSLAMEELKSGSGSNLKGEEEPLVASEDGALDAPAPDEPEAGDRAAP</sequence>
<evidence type="ECO:0000313" key="3">
    <source>
        <dbReference type="Ensembl" id="ENSMMUP00000076755.1"/>
    </source>
</evidence>
<dbReference type="GO" id="GO:0050863">
    <property type="term" value="P:regulation of T cell activation"/>
    <property type="evidence" value="ECO:0007669"/>
    <property type="project" value="InterPro"/>
</dbReference>
<proteinExistence type="predicted"/>
<feature type="compositionally biased region" description="Polar residues" evidence="1">
    <location>
        <begin position="155"/>
        <end position="181"/>
    </location>
</feature>
<reference evidence="3" key="3">
    <citation type="submission" date="2025-08" db="UniProtKB">
        <authorList>
            <consortium name="Ensembl"/>
        </authorList>
    </citation>
    <scope>IDENTIFICATION</scope>
    <source>
        <strain evidence="3">17573</strain>
    </source>
</reference>
<dbReference type="Bgee" id="ENSMMUG00000016143">
    <property type="expression patterns" value="Expressed in spleen and 14 other cell types or tissues"/>
</dbReference>
<dbReference type="GO" id="GO:2000404">
    <property type="term" value="P:regulation of T cell migration"/>
    <property type="evidence" value="ECO:0007669"/>
    <property type="project" value="InterPro"/>
</dbReference>
<reference evidence="3" key="4">
    <citation type="submission" date="2025-09" db="UniProtKB">
        <authorList>
            <consortium name="Ensembl"/>
        </authorList>
    </citation>
    <scope>IDENTIFICATION</scope>
    <source>
        <strain evidence="3">17573</strain>
    </source>
</reference>
<reference evidence="4" key="1">
    <citation type="journal article" date="2007" name="Science">
        <title>Evolutionary and biomedical insights from the rhesus macaque genome.</title>
        <authorList>
            <person name="Gibbs R.A."/>
            <person name="Rogers J."/>
            <person name="Katze M.G."/>
            <person name="Bumgarner R."/>
            <person name="Weinstock G.M."/>
            <person name="Mardis E.R."/>
            <person name="Remington K.A."/>
            <person name="Strausberg R.L."/>
            <person name="Venter J.C."/>
            <person name="Wilson R.K."/>
            <person name="Batzer M.A."/>
            <person name="Bustamante C.D."/>
            <person name="Eichler E.E."/>
            <person name="Hahn M.W."/>
            <person name="Hardison R.C."/>
            <person name="Makova K.D."/>
            <person name="Miller W."/>
            <person name="Milosavljevic A."/>
            <person name="Palermo R.E."/>
            <person name="Siepel A."/>
            <person name="Sikela J.M."/>
            <person name="Attaway T."/>
            <person name="Bell S."/>
            <person name="Bernard K.E."/>
            <person name="Buhay C.J."/>
            <person name="Chandrabose M.N."/>
            <person name="Dao M."/>
            <person name="Davis C."/>
            <person name="Delehaunty K.D."/>
            <person name="Ding Y."/>
            <person name="Dinh H.H."/>
            <person name="Dugan-Rocha S."/>
            <person name="Fulton L.A."/>
            <person name="Gabisi R.A."/>
            <person name="Garner T.T."/>
            <person name="Godfrey J."/>
            <person name="Hawes A.C."/>
            <person name="Hernandez J."/>
            <person name="Hines S."/>
            <person name="Holder M."/>
            <person name="Hume J."/>
            <person name="Jhangiani S.N."/>
            <person name="Joshi V."/>
            <person name="Khan Z.M."/>
            <person name="Kirkness E.F."/>
            <person name="Cree A."/>
            <person name="Fowler R.G."/>
            <person name="Lee S."/>
            <person name="Lewis L.R."/>
            <person name="Li Z."/>
            <person name="Liu Y.-S."/>
            <person name="Moore S.M."/>
            <person name="Muzny D."/>
            <person name="Nazareth L.V."/>
            <person name="Ngo D.N."/>
            <person name="Okwuonu G.O."/>
            <person name="Pai G."/>
            <person name="Parker D."/>
            <person name="Paul H.A."/>
            <person name="Pfannkoch C."/>
            <person name="Pohl C.S."/>
            <person name="Rogers Y.-H.C."/>
            <person name="Ruiz S.J."/>
            <person name="Sabo A."/>
            <person name="Santibanez J."/>
            <person name="Schneider B.W."/>
            <person name="Smith S.M."/>
            <person name="Sodergren E."/>
            <person name="Svatek A.F."/>
            <person name="Utterback T.R."/>
            <person name="Vattathil S."/>
            <person name="Warren W."/>
            <person name="White C.S."/>
            <person name="Chinwalla A.T."/>
            <person name="Feng Y."/>
            <person name="Halpern A.L."/>
            <person name="Hillier L.W."/>
            <person name="Huang X."/>
            <person name="Minx P."/>
            <person name="Nelson J.O."/>
            <person name="Pepin K.H."/>
            <person name="Qin X."/>
            <person name="Sutton G.G."/>
            <person name="Venter E."/>
            <person name="Walenz B.P."/>
            <person name="Wallis J.W."/>
            <person name="Worley K.C."/>
            <person name="Yang S.-P."/>
            <person name="Jones S.M."/>
            <person name="Marra M.A."/>
            <person name="Rocchi M."/>
            <person name="Schein J.E."/>
            <person name="Baertsch R."/>
            <person name="Clarke L."/>
            <person name="Csuros M."/>
            <person name="Glasscock J."/>
            <person name="Harris R.A."/>
            <person name="Havlak P."/>
            <person name="Jackson A.R."/>
            <person name="Jiang H."/>
            <person name="Liu Y."/>
            <person name="Messina D.N."/>
            <person name="Shen Y."/>
            <person name="Song H.X.-Z."/>
            <person name="Wylie T."/>
            <person name="Zhang L."/>
            <person name="Birney E."/>
            <person name="Han K."/>
            <person name="Konkel M.K."/>
            <person name="Lee J."/>
            <person name="Smit A.F.A."/>
            <person name="Ullmer B."/>
            <person name="Wang H."/>
            <person name="Xing J."/>
            <person name="Burhans R."/>
            <person name="Cheng Z."/>
            <person name="Karro J.E."/>
            <person name="Ma J."/>
            <person name="Raney B."/>
            <person name="She X."/>
            <person name="Cox M.J."/>
            <person name="Demuth J.P."/>
            <person name="Dumas L.J."/>
            <person name="Han S.-G."/>
            <person name="Hopkins J."/>
            <person name="Karimpour-Fard A."/>
            <person name="Kim Y.H."/>
            <person name="Pollack J.R."/>
            <person name="Vinar T."/>
            <person name="Addo-Quaye C."/>
            <person name="Degenhardt J."/>
            <person name="Denby A."/>
            <person name="Hubisz M.J."/>
            <person name="Indap A."/>
            <person name="Kosiol C."/>
            <person name="Lahn B.T."/>
            <person name="Lawson H.A."/>
            <person name="Marklein A."/>
            <person name="Nielsen R."/>
            <person name="Vallender E.J."/>
            <person name="Clark A.G."/>
            <person name="Ferguson B."/>
            <person name="Hernandez R.D."/>
            <person name="Hirani K."/>
            <person name="Kehrer-Sawatzki H."/>
            <person name="Kolb J."/>
            <person name="Patil S."/>
            <person name="Pu L.-L."/>
            <person name="Ren Y."/>
            <person name="Smith D.G."/>
            <person name="Wheeler D.A."/>
            <person name="Schenck I."/>
            <person name="Ball E.V."/>
            <person name="Chen R."/>
            <person name="Cooper D.N."/>
            <person name="Giardine B."/>
            <person name="Hsu F."/>
            <person name="Kent W.J."/>
            <person name="Lesk A."/>
            <person name="Nelson D.L."/>
            <person name="O'brien W.E."/>
            <person name="Pruefer K."/>
            <person name="Stenson P.D."/>
            <person name="Wallace J.C."/>
            <person name="Ke H."/>
            <person name="Liu X.-M."/>
            <person name="Wang P."/>
            <person name="Xiang A.P."/>
            <person name="Yang F."/>
            <person name="Barber G.P."/>
            <person name="Haussler D."/>
            <person name="Karolchik D."/>
            <person name="Kern A.D."/>
            <person name="Kuhn R.M."/>
            <person name="Smith K.E."/>
            <person name="Zwieg A.S."/>
        </authorList>
    </citation>
    <scope>NUCLEOTIDE SEQUENCE [LARGE SCALE GENOMIC DNA]</scope>
    <source>
        <strain evidence="4">17573</strain>
    </source>
</reference>